<evidence type="ECO:0000313" key="2">
    <source>
        <dbReference type="EMBL" id="JAC70765.1"/>
    </source>
</evidence>
<dbReference type="AlphaFoldDB" id="A0A061RJD4"/>
<gene>
    <name evidence="2" type="ORF">TSPGSL018_3405</name>
</gene>
<feature type="region of interest" description="Disordered" evidence="1">
    <location>
        <begin position="21"/>
        <end position="75"/>
    </location>
</feature>
<proteinExistence type="predicted"/>
<feature type="non-terminal residue" evidence="2">
    <location>
        <position position="1"/>
    </location>
</feature>
<name>A0A061RJD4_9CHLO</name>
<organism evidence="2">
    <name type="scientific">Tetraselmis sp. GSL018</name>
    <dbReference type="NCBI Taxonomy" id="582737"/>
    <lineage>
        <taxon>Eukaryota</taxon>
        <taxon>Viridiplantae</taxon>
        <taxon>Chlorophyta</taxon>
        <taxon>core chlorophytes</taxon>
        <taxon>Chlorodendrophyceae</taxon>
        <taxon>Chlorodendrales</taxon>
        <taxon>Chlorodendraceae</taxon>
        <taxon>Tetraselmis</taxon>
    </lineage>
</organism>
<protein>
    <submittedName>
        <fullName evidence="2">Uncharacterized protein</fullName>
    </submittedName>
</protein>
<dbReference type="EMBL" id="GBEZ01015394">
    <property type="protein sequence ID" value="JAC70765.1"/>
    <property type="molecule type" value="Transcribed_RNA"/>
</dbReference>
<sequence length="75" mass="8336">RPLPADQGGARDALQMRRVMERGGAPIASAESPRTSPAWTGSGARPRRRPRRPRRDRHSALGKPPGQPFWRGRCL</sequence>
<accession>A0A061RJD4</accession>
<reference evidence="2" key="1">
    <citation type="submission" date="2014-05" db="EMBL/GenBank/DDBJ databases">
        <title>The transcriptome of the halophilic microalga Tetraselmis sp. GSL018 isolated from the Great Salt Lake, Utah.</title>
        <authorList>
            <person name="Jinkerson R.E."/>
            <person name="D'Adamo S."/>
            <person name="Posewitz M.C."/>
        </authorList>
    </citation>
    <scope>NUCLEOTIDE SEQUENCE</scope>
    <source>
        <strain evidence="2">GSL018</strain>
    </source>
</reference>
<evidence type="ECO:0000256" key="1">
    <source>
        <dbReference type="SAM" id="MobiDB-lite"/>
    </source>
</evidence>
<feature type="compositionally biased region" description="Basic residues" evidence="1">
    <location>
        <begin position="45"/>
        <end position="57"/>
    </location>
</feature>